<name>A0A069QRN2_HOYLO</name>
<evidence type="ECO:0000256" key="2">
    <source>
        <dbReference type="ARBA" id="ARBA00023125"/>
    </source>
</evidence>
<evidence type="ECO:0000313" key="6">
    <source>
        <dbReference type="EMBL" id="KDR52506.1"/>
    </source>
</evidence>
<dbReference type="SMART" id="SM00100">
    <property type="entry name" value="cNMP"/>
    <property type="match status" value="1"/>
</dbReference>
<comment type="caution">
    <text evidence="6">The sequence shown here is derived from an EMBL/GenBank/DDBJ whole genome shotgun (WGS) entry which is preliminary data.</text>
</comment>
<evidence type="ECO:0000313" key="7">
    <source>
        <dbReference type="Proteomes" id="UP000027442"/>
    </source>
</evidence>
<dbReference type="PATRIC" id="fig|1122985.7.peg.1447"/>
<evidence type="ECO:0000259" key="4">
    <source>
        <dbReference type="PROSITE" id="PS50042"/>
    </source>
</evidence>
<dbReference type="SUPFAM" id="SSF46785">
    <property type="entry name" value="Winged helix' DNA-binding domain"/>
    <property type="match status" value="1"/>
</dbReference>
<gene>
    <name evidence="6" type="ORF">HMPREF1991_01389</name>
</gene>
<evidence type="ECO:0000256" key="3">
    <source>
        <dbReference type="ARBA" id="ARBA00023163"/>
    </source>
</evidence>
<dbReference type="InterPro" id="IPR036390">
    <property type="entry name" value="WH_DNA-bd_sf"/>
</dbReference>
<dbReference type="GO" id="GO:0003677">
    <property type="term" value="F:DNA binding"/>
    <property type="evidence" value="ECO:0007669"/>
    <property type="project" value="UniProtKB-KW"/>
</dbReference>
<dbReference type="InterPro" id="IPR014710">
    <property type="entry name" value="RmlC-like_jellyroll"/>
</dbReference>
<organism evidence="6 7">
    <name type="scientific">Hoylesella loescheii DSM 19665 = JCM 12249 = ATCC 15930</name>
    <dbReference type="NCBI Taxonomy" id="1122985"/>
    <lineage>
        <taxon>Bacteria</taxon>
        <taxon>Pseudomonadati</taxon>
        <taxon>Bacteroidota</taxon>
        <taxon>Bacteroidia</taxon>
        <taxon>Bacteroidales</taxon>
        <taxon>Prevotellaceae</taxon>
        <taxon>Hoylesella</taxon>
    </lineage>
</organism>
<keyword evidence="3" id="KW-0804">Transcription</keyword>
<feature type="domain" description="HTH crp-type" evidence="5">
    <location>
        <begin position="151"/>
        <end position="219"/>
    </location>
</feature>
<keyword evidence="1" id="KW-0805">Transcription regulation</keyword>
<dbReference type="SMART" id="SM00419">
    <property type="entry name" value="HTH_CRP"/>
    <property type="match status" value="1"/>
</dbReference>
<dbReference type="PROSITE" id="PS50042">
    <property type="entry name" value="CNMP_BINDING_3"/>
    <property type="match status" value="1"/>
</dbReference>
<dbReference type="Proteomes" id="UP000027442">
    <property type="component" value="Unassembled WGS sequence"/>
</dbReference>
<dbReference type="InterPro" id="IPR012318">
    <property type="entry name" value="HTH_CRP"/>
</dbReference>
<sequence>MEKIIKNALTRCPLFNDVSEQRLEQIVASAKHKLVKFDKKDIYILAGMPYRHVDIVVEGEMVARMVSLSGKSVEVSRLVVGDLVAPAFIFAKDNLMPVSVETEKETTVMRMSKADFVELIDTDPVLRRNFIATLSNIDVFLTKKMRVLSLFTVREKVGYFLKEASGKQGSNVVLLDKSRQEIAESFGIQKFSLLRTMSELQEAGAIRVEGKRITILDRSKL</sequence>
<dbReference type="SUPFAM" id="SSF51206">
    <property type="entry name" value="cAMP-binding domain-like"/>
    <property type="match status" value="1"/>
</dbReference>
<dbReference type="GO" id="GO:0006355">
    <property type="term" value="P:regulation of DNA-templated transcription"/>
    <property type="evidence" value="ECO:0007669"/>
    <property type="project" value="InterPro"/>
</dbReference>
<proteinExistence type="predicted"/>
<evidence type="ECO:0000256" key="1">
    <source>
        <dbReference type="ARBA" id="ARBA00023015"/>
    </source>
</evidence>
<dbReference type="Gene3D" id="2.60.120.10">
    <property type="entry name" value="Jelly Rolls"/>
    <property type="match status" value="1"/>
</dbReference>
<evidence type="ECO:0000259" key="5">
    <source>
        <dbReference type="PROSITE" id="PS51063"/>
    </source>
</evidence>
<dbReference type="InterPro" id="IPR018490">
    <property type="entry name" value="cNMP-bd_dom_sf"/>
</dbReference>
<dbReference type="CDD" id="cd00038">
    <property type="entry name" value="CAP_ED"/>
    <property type="match status" value="1"/>
</dbReference>
<feature type="domain" description="Cyclic nucleotide-binding" evidence="4">
    <location>
        <begin position="14"/>
        <end position="137"/>
    </location>
</feature>
<reference evidence="6 7" key="1">
    <citation type="submission" date="2013-08" db="EMBL/GenBank/DDBJ databases">
        <authorList>
            <person name="Weinstock G."/>
            <person name="Sodergren E."/>
            <person name="Wylie T."/>
            <person name="Fulton L."/>
            <person name="Fulton R."/>
            <person name="Fronick C."/>
            <person name="O'Laughlin M."/>
            <person name="Godfrey J."/>
            <person name="Miner T."/>
            <person name="Herter B."/>
            <person name="Appelbaum E."/>
            <person name="Cordes M."/>
            <person name="Lek S."/>
            <person name="Wollam A."/>
            <person name="Pepin K.H."/>
            <person name="Palsikar V.B."/>
            <person name="Mitreva M."/>
            <person name="Wilson R.K."/>
        </authorList>
    </citation>
    <scope>NUCLEOTIDE SEQUENCE [LARGE SCALE GENOMIC DNA]</scope>
    <source>
        <strain evidence="6 7">ATCC 15930</strain>
    </source>
</reference>
<dbReference type="EMBL" id="JNGW01000061">
    <property type="protein sequence ID" value="KDR52506.1"/>
    <property type="molecule type" value="Genomic_DNA"/>
</dbReference>
<accession>A0A069QRN2</accession>
<dbReference type="eggNOG" id="COG0664">
    <property type="taxonomic scope" value="Bacteria"/>
</dbReference>
<dbReference type="RefSeq" id="WP_018967923.1">
    <property type="nucleotide sequence ID" value="NZ_KB899218.1"/>
</dbReference>
<dbReference type="Pfam" id="PF13545">
    <property type="entry name" value="HTH_Crp_2"/>
    <property type="match status" value="1"/>
</dbReference>
<protein>
    <submittedName>
        <fullName evidence="6">Cyclic nucleotide-binding domain protein</fullName>
    </submittedName>
</protein>
<keyword evidence="2" id="KW-0238">DNA-binding</keyword>
<keyword evidence="7" id="KW-1185">Reference proteome</keyword>
<dbReference type="HOGENOM" id="CLU_075053_4_1_10"/>
<dbReference type="PROSITE" id="PS51063">
    <property type="entry name" value="HTH_CRP_2"/>
    <property type="match status" value="1"/>
</dbReference>
<dbReference type="InterPro" id="IPR000595">
    <property type="entry name" value="cNMP-bd_dom"/>
</dbReference>
<dbReference type="Pfam" id="PF00027">
    <property type="entry name" value="cNMP_binding"/>
    <property type="match status" value="1"/>
</dbReference>
<dbReference type="AlphaFoldDB" id="A0A069QRN2"/>